<dbReference type="EMBL" id="JAIRBA010000047">
    <property type="protein sequence ID" value="MCG2420423.1"/>
    <property type="molecule type" value="Genomic_DNA"/>
</dbReference>
<evidence type="ECO:0000313" key="1">
    <source>
        <dbReference type="EMBL" id="MCG2420423.1"/>
    </source>
</evidence>
<dbReference type="AlphaFoldDB" id="A0A9X1U4A8"/>
<evidence type="ECO:0000313" key="2">
    <source>
        <dbReference type="Proteomes" id="UP001139461"/>
    </source>
</evidence>
<accession>A0A9X1U4A8</accession>
<reference evidence="1" key="1">
    <citation type="submission" date="2021-09" db="EMBL/GenBank/DDBJ databases">
        <title>Genome of Aequorivita sp. strain F47161.</title>
        <authorList>
            <person name="Wang Y."/>
        </authorList>
    </citation>
    <scope>NUCLEOTIDE SEQUENCE</scope>
    <source>
        <strain evidence="1">F47161</strain>
    </source>
</reference>
<organism evidence="1 2">
    <name type="scientific">Aequorivita vitellina</name>
    <dbReference type="NCBI Taxonomy" id="2874475"/>
    <lineage>
        <taxon>Bacteria</taxon>
        <taxon>Pseudomonadati</taxon>
        <taxon>Bacteroidota</taxon>
        <taxon>Flavobacteriia</taxon>
        <taxon>Flavobacteriales</taxon>
        <taxon>Flavobacteriaceae</taxon>
        <taxon>Aequorivita</taxon>
    </lineage>
</organism>
<dbReference type="Proteomes" id="UP001139461">
    <property type="component" value="Unassembled WGS sequence"/>
</dbReference>
<proteinExistence type="predicted"/>
<sequence length="44" mass="5212">MGILILAKEKGYLNELMETIDKLVNNGFRISKKLYDEIYRNYNS</sequence>
<protein>
    <submittedName>
        <fullName evidence="1">DUF3368 domain-containing protein</fullName>
    </submittedName>
</protein>
<name>A0A9X1U4A8_9FLAO</name>
<dbReference type="Pfam" id="PF11848">
    <property type="entry name" value="DUF3368"/>
    <property type="match status" value="1"/>
</dbReference>
<keyword evidence="2" id="KW-1185">Reference proteome</keyword>
<dbReference type="InterPro" id="IPR021799">
    <property type="entry name" value="PIN-like_prokaryotic"/>
</dbReference>
<gene>
    <name evidence="1" type="ORF">K8089_15460</name>
</gene>
<comment type="caution">
    <text evidence="1">The sequence shown here is derived from an EMBL/GenBank/DDBJ whole genome shotgun (WGS) entry which is preliminary data.</text>
</comment>
<dbReference type="RefSeq" id="WP_407932398.1">
    <property type="nucleotide sequence ID" value="NZ_JAIRBA010000047.1"/>
</dbReference>